<evidence type="ECO:0000256" key="4">
    <source>
        <dbReference type="ARBA" id="ARBA00022840"/>
    </source>
</evidence>
<comment type="similarity">
    <text evidence="5 6">Belongs to the DEAD box helicase family.</text>
</comment>
<feature type="domain" description="Helicase C-terminal" evidence="9">
    <location>
        <begin position="236"/>
        <end position="384"/>
    </location>
</feature>
<dbReference type="GO" id="GO:0003724">
    <property type="term" value="F:RNA helicase activity"/>
    <property type="evidence" value="ECO:0007669"/>
    <property type="project" value="UniProtKB-ARBA"/>
</dbReference>
<proteinExistence type="inferred from homology"/>
<dbReference type="InterPro" id="IPR027417">
    <property type="entry name" value="P-loop_NTPase"/>
</dbReference>
<evidence type="ECO:0000259" key="8">
    <source>
        <dbReference type="PROSITE" id="PS51192"/>
    </source>
</evidence>
<dbReference type="Gene3D" id="3.40.50.300">
    <property type="entry name" value="P-loop containing nucleotide triphosphate hydrolases"/>
    <property type="match status" value="2"/>
</dbReference>
<dbReference type="CDD" id="cd18787">
    <property type="entry name" value="SF2_C_DEAD"/>
    <property type="match status" value="1"/>
</dbReference>
<dbReference type="GO" id="GO:0016787">
    <property type="term" value="F:hydrolase activity"/>
    <property type="evidence" value="ECO:0007669"/>
    <property type="project" value="UniProtKB-KW"/>
</dbReference>
<keyword evidence="3 6" id="KW-0347">Helicase</keyword>
<dbReference type="SMART" id="SM00490">
    <property type="entry name" value="HELICc"/>
    <property type="match status" value="1"/>
</dbReference>
<dbReference type="InterPro" id="IPR012677">
    <property type="entry name" value="Nucleotide-bd_a/b_plait_sf"/>
</dbReference>
<evidence type="ECO:0000256" key="5">
    <source>
        <dbReference type="ARBA" id="ARBA00038437"/>
    </source>
</evidence>
<dbReference type="PANTHER" id="PTHR47959:SF1">
    <property type="entry name" value="ATP-DEPENDENT RNA HELICASE DBPA"/>
    <property type="match status" value="1"/>
</dbReference>
<dbReference type="Pfam" id="PF00271">
    <property type="entry name" value="Helicase_C"/>
    <property type="match status" value="1"/>
</dbReference>
<feature type="compositionally biased region" description="Basic and acidic residues" evidence="7">
    <location>
        <begin position="697"/>
        <end position="735"/>
    </location>
</feature>
<accession>A0A6M0QRU6</accession>
<name>A0A6M0QRU6_9RHOB</name>
<dbReference type="SUPFAM" id="SSF52540">
    <property type="entry name" value="P-loop containing nucleoside triphosphate hydrolases"/>
    <property type="match status" value="1"/>
</dbReference>
<feature type="region of interest" description="Disordered" evidence="7">
    <location>
        <begin position="526"/>
        <end position="787"/>
    </location>
</feature>
<dbReference type="RefSeq" id="WP_164624300.1">
    <property type="nucleotide sequence ID" value="NZ_JAAIVJ010000003.1"/>
</dbReference>
<dbReference type="Gene3D" id="3.30.70.330">
    <property type="match status" value="1"/>
</dbReference>
<keyword evidence="4 6" id="KW-0067">ATP-binding</keyword>
<dbReference type="AlphaFoldDB" id="A0A6M0QRU6"/>
<dbReference type="GO" id="GO:0005524">
    <property type="term" value="F:ATP binding"/>
    <property type="evidence" value="ECO:0007669"/>
    <property type="project" value="UniProtKB-KW"/>
</dbReference>
<dbReference type="CDD" id="cd12252">
    <property type="entry name" value="RRM_DbpA"/>
    <property type="match status" value="1"/>
</dbReference>
<dbReference type="InterPro" id="IPR005580">
    <property type="entry name" value="DbpA/CsdA_RNA-bd_dom"/>
</dbReference>
<keyword evidence="11" id="KW-1185">Reference proteome</keyword>
<dbReference type="PROSITE" id="PS51192">
    <property type="entry name" value="HELICASE_ATP_BIND_1"/>
    <property type="match status" value="1"/>
</dbReference>
<dbReference type="GO" id="GO:0003676">
    <property type="term" value="F:nucleic acid binding"/>
    <property type="evidence" value="ECO:0007669"/>
    <property type="project" value="InterPro"/>
</dbReference>
<dbReference type="Proteomes" id="UP000477782">
    <property type="component" value="Unassembled WGS sequence"/>
</dbReference>
<dbReference type="PROSITE" id="PS51194">
    <property type="entry name" value="HELICASE_CTER"/>
    <property type="match status" value="1"/>
</dbReference>
<sequence length="787" mass="85298">MQNLNIAAPLAAALSARGYASLTPVQEAVLADGVAGRDALVSAQTGSGKTVAFGLAIAPEILNGADQLLYADTPAALIIAPTRELAQQVARELEWLYGSAGAKLATCVGGMDYRTEKRALDRGAHIVVGTPGRLRDHIERGSLDLSGIKAVVLDEADEMLDLGFAEDLEFILAAAPDTRRTLMFSATVPQEIAKLAQTFQKDALRIVAQGEAKQHSDIEYRGISVAVRDREHAIFNILRFYEARTAIVFCKTRANVNHLLARMGNRGFQVVALSGELSQTERMHALQALRDGRARVCIATDVAARGIDLPGLELVIHADLPQNSETLLHRSGRTGRAGKKGVSALIAAPSEFRKAQRLLAGAKVVAEWGPAPSADDVQAKDDLRILEHPALASAPGDEAAMADTLLSRFGAEQVAAAFVRMWREGRSAPEVLSDALPPAEPRAPRERGEFGPSTWFKLSVGHTGRAEARWLLPKICEAGGISRDSIGAIRVQQDETFVQIAEAVAGRFPAAQELESGLSMEKIAGEPNLERPERAPRGAPAPRAPRAPRADKPVYTPKPSRFIEDEGDGPARPPRAPREESERKPYAPREAAERKPYAPREDGERKPYAPRAAGERKPYGSRDGEDRKPYAKRDEAPRAPYAKREDGERKPYPKRSEDGPKPYAKREDDERKPRWSAGDKPAPKSAGYKSHGGSADRPARAEGYKSHRSEGPAKPRSDSYGEEKRPYAPRKDGAEARPFAKKSGPAKAAGFKSHAAEGKKPFAKAKPAAPRTDARDTSKRFVPPKKK</sequence>
<evidence type="ECO:0000256" key="7">
    <source>
        <dbReference type="SAM" id="MobiDB-lite"/>
    </source>
</evidence>
<dbReference type="InterPro" id="IPR050079">
    <property type="entry name" value="DEAD_box_RNA_helicase"/>
</dbReference>
<dbReference type="PANTHER" id="PTHR47959">
    <property type="entry name" value="ATP-DEPENDENT RNA HELICASE RHLE-RELATED"/>
    <property type="match status" value="1"/>
</dbReference>
<feature type="domain" description="Helicase ATP-binding" evidence="8">
    <location>
        <begin position="30"/>
        <end position="206"/>
    </location>
</feature>
<dbReference type="EMBL" id="JAAIVJ010000003">
    <property type="protein sequence ID" value="NEY90148.1"/>
    <property type="molecule type" value="Genomic_DNA"/>
</dbReference>
<dbReference type="Pfam" id="PF03880">
    <property type="entry name" value="DbpA"/>
    <property type="match status" value="1"/>
</dbReference>
<gene>
    <name evidence="10" type="ORF">G4Z14_07525</name>
</gene>
<evidence type="ECO:0000313" key="11">
    <source>
        <dbReference type="Proteomes" id="UP000477782"/>
    </source>
</evidence>
<dbReference type="CDD" id="cd00268">
    <property type="entry name" value="DEADc"/>
    <property type="match status" value="1"/>
</dbReference>
<dbReference type="GO" id="GO:0005829">
    <property type="term" value="C:cytosol"/>
    <property type="evidence" value="ECO:0007669"/>
    <property type="project" value="TreeGrafter"/>
</dbReference>
<evidence type="ECO:0000256" key="6">
    <source>
        <dbReference type="RuleBase" id="RU000492"/>
    </source>
</evidence>
<dbReference type="PROSITE" id="PS00039">
    <property type="entry name" value="DEAD_ATP_HELICASE"/>
    <property type="match status" value="1"/>
</dbReference>
<organism evidence="10 11">
    <name type="scientific">Tabrizicola oligotrophica</name>
    <dbReference type="NCBI Taxonomy" id="2710650"/>
    <lineage>
        <taxon>Bacteria</taxon>
        <taxon>Pseudomonadati</taxon>
        <taxon>Pseudomonadota</taxon>
        <taxon>Alphaproteobacteria</taxon>
        <taxon>Rhodobacterales</taxon>
        <taxon>Paracoccaceae</taxon>
        <taxon>Tabrizicola</taxon>
    </lineage>
</organism>
<keyword evidence="2 6" id="KW-0378">Hydrolase</keyword>
<keyword evidence="1 6" id="KW-0547">Nucleotide-binding</keyword>
<feature type="compositionally biased region" description="Basic and acidic residues" evidence="7">
    <location>
        <begin position="576"/>
        <end position="673"/>
    </location>
</feature>
<protein>
    <submittedName>
        <fullName evidence="10">DEAD/DEAH box helicase</fullName>
    </submittedName>
</protein>
<reference evidence="10 11" key="1">
    <citation type="submission" date="2020-02" db="EMBL/GenBank/DDBJ databases">
        <authorList>
            <person name="Chen W.-M."/>
        </authorList>
    </citation>
    <scope>NUCLEOTIDE SEQUENCE [LARGE SCALE GENOMIC DNA]</scope>
    <source>
        <strain evidence="10 11">KMS-5</strain>
    </source>
</reference>
<evidence type="ECO:0000256" key="2">
    <source>
        <dbReference type="ARBA" id="ARBA00022801"/>
    </source>
</evidence>
<dbReference type="InterPro" id="IPR000629">
    <property type="entry name" value="RNA-helicase_DEAD-box_CS"/>
</dbReference>
<dbReference type="InterPro" id="IPR001650">
    <property type="entry name" value="Helicase_C-like"/>
</dbReference>
<dbReference type="InterPro" id="IPR014001">
    <property type="entry name" value="Helicase_ATP-bd"/>
</dbReference>
<evidence type="ECO:0000313" key="10">
    <source>
        <dbReference type="EMBL" id="NEY90148.1"/>
    </source>
</evidence>
<dbReference type="InterPro" id="IPR044742">
    <property type="entry name" value="DEAD/DEAH_RhlB"/>
</dbReference>
<dbReference type="SMART" id="SM00487">
    <property type="entry name" value="DEXDc"/>
    <property type="match status" value="1"/>
</dbReference>
<comment type="caution">
    <text evidence="10">The sequence shown here is derived from an EMBL/GenBank/DDBJ whole genome shotgun (WGS) entry which is preliminary data.</text>
</comment>
<dbReference type="Pfam" id="PF00270">
    <property type="entry name" value="DEAD"/>
    <property type="match status" value="1"/>
</dbReference>
<evidence type="ECO:0000256" key="1">
    <source>
        <dbReference type="ARBA" id="ARBA00022741"/>
    </source>
</evidence>
<dbReference type="InterPro" id="IPR011545">
    <property type="entry name" value="DEAD/DEAH_box_helicase_dom"/>
</dbReference>
<evidence type="ECO:0000256" key="3">
    <source>
        <dbReference type="ARBA" id="ARBA00022806"/>
    </source>
</evidence>
<evidence type="ECO:0000259" key="9">
    <source>
        <dbReference type="PROSITE" id="PS51194"/>
    </source>
</evidence>